<feature type="compositionally biased region" description="Low complexity" evidence="1">
    <location>
        <begin position="114"/>
        <end position="131"/>
    </location>
</feature>
<evidence type="ECO:0000256" key="1">
    <source>
        <dbReference type="SAM" id="MobiDB-lite"/>
    </source>
</evidence>
<evidence type="ECO:0000313" key="2">
    <source>
        <dbReference type="EMBL" id="CAK0804940.1"/>
    </source>
</evidence>
<accession>A0ABN9QJB9</accession>
<dbReference type="EMBL" id="CAUYUJ010003344">
    <property type="protein sequence ID" value="CAK0804940.1"/>
    <property type="molecule type" value="Genomic_DNA"/>
</dbReference>
<gene>
    <name evidence="2" type="ORF">PCOR1329_LOCUS11610</name>
</gene>
<keyword evidence="3" id="KW-1185">Reference proteome</keyword>
<organism evidence="2 3">
    <name type="scientific">Prorocentrum cordatum</name>
    <dbReference type="NCBI Taxonomy" id="2364126"/>
    <lineage>
        <taxon>Eukaryota</taxon>
        <taxon>Sar</taxon>
        <taxon>Alveolata</taxon>
        <taxon>Dinophyceae</taxon>
        <taxon>Prorocentrales</taxon>
        <taxon>Prorocentraceae</taxon>
        <taxon>Prorocentrum</taxon>
    </lineage>
</organism>
<feature type="region of interest" description="Disordered" evidence="1">
    <location>
        <begin position="70"/>
        <end position="99"/>
    </location>
</feature>
<reference evidence="2" key="1">
    <citation type="submission" date="2023-10" db="EMBL/GenBank/DDBJ databases">
        <authorList>
            <person name="Chen Y."/>
            <person name="Shah S."/>
            <person name="Dougan E. K."/>
            <person name="Thang M."/>
            <person name="Chan C."/>
        </authorList>
    </citation>
    <scope>NUCLEOTIDE SEQUENCE [LARGE SCALE GENOMIC DNA]</scope>
</reference>
<proteinExistence type="predicted"/>
<feature type="region of interest" description="Disordered" evidence="1">
    <location>
        <begin position="111"/>
        <end position="141"/>
    </location>
</feature>
<evidence type="ECO:0000313" key="3">
    <source>
        <dbReference type="Proteomes" id="UP001189429"/>
    </source>
</evidence>
<comment type="caution">
    <text evidence="2">The sequence shown here is derived from an EMBL/GenBank/DDBJ whole genome shotgun (WGS) entry which is preliminary data.</text>
</comment>
<dbReference type="Proteomes" id="UP001189429">
    <property type="component" value="Unassembled WGS sequence"/>
</dbReference>
<name>A0ABN9QJB9_9DINO</name>
<protein>
    <submittedName>
        <fullName evidence="2">Uncharacterized protein</fullName>
    </submittedName>
</protein>
<sequence>MGAALQREVEFWRGRHGRLLEALGKGEVAEHLEVVAVHLNATLQGARLAPVAVLRRSVALHTRDAPLPLATAAPRRLRKAQKGPRLAAATHSKAPTTTLPAVPQFPAFGAEAQAGSPPDAAIPSAGAGAASVEHNDEHDGEQDVVQHNEDVLNVDGTGQPDLASDVEEYKENDGVDGTAGCAEDCQQRLDAVREYLTAIMEGDFANGQGMILTCIARLKSMLREAQTILGDVDNGFIAEEAGLERHEIQEVISFVRRQYVLAEGGGISSMRCG</sequence>